<dbReference type="InterPro" id="IPR036249">
    <property type="entry name" value="Thioredoxin-like_sf"/>
</dbReference>
<evidence type="ECO:0000256" key="4">
    <source>
        <dbReference type="ARBA" id="ARBA00022764"/>
    </source>
</evidence>
<dbReference type="OrthoDB" id="9784896at2"/>
<dbReference type="GO" id="GO:0016491">
    <property type="term" value="F:oxidoreductase activity"/>
    <property type="evidence" value="ECO:0007669"/>
    <property type="project" value="InterPro"/>
</dbReference>
<dbReference type="Gene3D" id="3.40.30.10">
    <property type="entry name" value="Glutaredoxin"/>
    <property type="match status" value="1"/>
</dbReference>
<dbReference type="EMBL" id="CP020465">
    <property type="protein sequence ID" value="ASP47548.1"/>
    <property type="molecule type" value="Genomic_DNA"/>
</dbReference>
<dbReference type="PANTHER" id="PTHR35891:SF2">
    <property type="entry name" value="THIOL:DISULFIDE INTERCHANGE PROTEIN DSBA"/>
    <property type="match status" value="1"/>
</dbReference>
<keyword evidence="6" id="KW-0676">Redox-active center</keyword>
<accession>A0A222G6L8</accession>
<evidence type="ECO:0000256" key="8">
    <source>
        <dbReference type="PIRSR" id="PIRSR001488-1"/>
    </source>
</evidence>
<evidence type="ECO:0000256" key="1">
    <source>
        <dbReference type="ARBA" id="ARBA00004418"/>
    </source>
</evidence>
<evidence type="ECO:0000256" key="3">
    <source>
        <dbReference type="ARBA" id="ARBA00022729"/>
    </source>
</evidence>
<comment type="similarity">
    <text evidence="2">Belongs to the thioredoxin family. DsbA subfamily.</text>
</comment>
<sequence>MKKLVSLFALMLLPVFAFAANYTEGEHYTKVSEEVTAKQEVREFFSFYCPHCFQFEPFMQKLKTSIPENAKFEMNHVDFLRAASPKVQQMLSKAVVVAHQMGLEKKMVGAMFNYIHVQKAVFTSEKDIRNVFVLNGADGEQFDKLMKSFGVVSKANAMKKQQDYFSSKGALTGVPAVIVNGKYRVDAQGLDRNNFEQDYINLVNHLLTLK</sequence>
<keyword evidence="12" id="KW-1185">Reference proteome</keyword>
<evidence type="ECO:0000313" key="11">
    <source>
        <dbReference type="EMBL" id="ASP47548.1"/>
    </source>
</evidence>
<name>A0A222G6L8_9GAMM</name>
<dbReference type="Proteomes" id="UP000202259">
    <property type="component" value="Chromosome"/>
</dbReference>
<dbReference type="AlphaFoldDB" id="A0A222G6L8"/>
<dbReference type="PIRSF" id="PIRSF001488">
    <property type="entry name" value="Tdi_protein"/>
    <property type="match status" value="1"/>
</dbReference>
<dbReference type="InterPro" id="IPR023205">
    <property type="entry name" value="DsbA/DsbL"/>
</dbReference>
<feature type="domain" description="Thioredoxin" evidence="10">
    <location>
        <begin position="9"/>
        <end position="151"/>
    </location>
</feature>
<evidence type="ECO:0000259" key="10">
    <source>
        <dbReference type="PROSITE" id="PS51352"/>
    </source>
</evidence>
<dbReference type="Pfam" id="PF01323">
    <property type="entry name" value="DSBA"/>
    <property type="match status" value="1"/>
</dbReference>
<dbReference type="CDD" id="cd03019">
    <property type="entry name" value="DsbA_DsbA"/>
    <property type="match status" value="1"/>
</dbReference>
<reference evidence="11 12" key="1">
    <citation type="submission" date="2017-08" db="EMBL/GenBank/DDBJ databases">
        <title>Complete genome of Colwellia sp. NB097-1, a psychrophile bacterium ioslated from Bering Sea.</title>
        <authorList>
            <person name="Chen X."/>
        </authorList>
    </citation>
    <scope>NUCLEOTIDE SEQUENCE [LARGE SCALE GENOMIC DNA]</scope>
    <source>
        <strain evidence="11 12">NB097-1</strain>
    </source>
</reference>
<comment type="subcellular location">
    <subcellularLocation>
        <location evidence="1 7">Periplasm</location>
    </subcellularLocation>
</comment>
<evidence type="ECO:0000256" key="5">
    <source>
        <dbReference type="ARBA" id="ARBA00023157"/>
    </source>
</evidence>
<keyword evidence="5 7" id="KW-1015">Disulfide bond</keyword>
<dbReference type="PANTHER" id="PTHR35891">
    <property type="entry name" value="THIOL:DISULFIDE INTERCHANGE PROTEIN DSBA"/>
    <property type="match status" value="1"/>
</dbReference>
<dbReference type="InterPro" id="IPR001853">
    <property type="entry name" value="DSBA-like_thioredoxin_dom"/>
</dbReference>
<dbReference type="KEGG" id="cber:B5D82_07135"/>
<feature type="chain" id="PRO_5013030576" description="Thiol:disulfide interchange protein" evidence="9">
    <location>
        <begin position="20"/>
        <end position="210"/>
    </location>
</feature>
<keyword evidence="4 7" id="KW-0574">Periplasm</keyword>
<evidence type="ECO:0000256" key="9">
    <source>
        <dbReference type="SAM" id="SignalP"/>
    </source>
</evidence>
<keyword evidence="3 9" id="KW-0732">Signal</keyword>
<feature type="signal peptide" evidence="9">
    <location>
        <begin position="1"/>
        <end position="19"/>
    </location>
</feature>
<dbReference type="InterPro" id="IPR013766">
    <property type="entry name" value="Thioredoxin_domain"/>
</dbReference>
<feature type="disulfide bond" description="Redox-active" evidence="8">
    <location>
        <begin position="49"/>
        <end position="52"/>
    </location>
</feature>
<dbReference type="PROSITE" id="PS51352">
    <property type="entry name" value="THIOREDOXIN_2"/>
    <property type="match status" value="1"/>
</dbReference>
<dbReference type="RefSeq" id="WP_081150284.1">
    <property type="nucleotide sequence ID" value="NZ_CP020465.1"/>
</dbReference>
<evidence type="ECO:0000256" key="2">
    <source>
        <dbReference type="ARBA" id="ARBA00005791"/>
    </source>
</evidence>
<evidence type="ECO:0000256" key="6">
    <source>
        <dbReference type="ARBA" id="ARBA00023284"/>
    </source>
</evidence>
<proteinExistence type="inferred from homology"/>
<organism evidence="11 12">
    <name type="scientific">Cognaticolwellia beringensis</name>
    <dbReference type="NCBI Taxonomy" id="1967665"/>
    <lineage>
        <taxon>Bacteria</taxon>
        <taxon>Pseudomonadati</taxon>
        <taxon>Pseudomonadota</taxon>
        <taxon>Gammaproteobacteria</taxon>
        <taxon>Alteromonadales</taxon>
        <taxon>Colwelliaceae</taxon>
        <taxon>Cognaticolwellia</taxon>
    </lineage>
</organism>
<dbReference type="InterPro" id="IPR050824">
    <property type="entry name" value="Thiol_disulfide_DsbA"/>
</dbReference>
<dbReference type="SUPFAM" id="SSF52833">
    <property type="entry name" value="Thioredoxin-like"/>
    <property type="match status" value="1"/>
</dbReference>
<evidence type="ECO:0000313" key="12">
    <source>
        <dbReference type="Proteomes" id="UP000202259"/>
    </source>
</evidence>
<dbReference type="GO" id="GO:0042597">
    <property type="term" value="C:periplasmic space"/>
    <property type="evidence" value="ECO:0007669"/>
    <property type="project" value="UniProtKB-SubCell"/>
</dbReference>
<evidence type="ECO:0000256" key="7">
    <source>
        <dbReference type="PIRNR" id="PIRNR001488"/>
    </source>
</evidence>
<gene>
    <name evidence="11" type="ORF">B5D82_07135</name>
</gene>
<protein>
    <recommendedName>
        <fullName evidence="7">Thiol:disulfide interchange protein</fullName>
    </recommendedName>
</protein>